<evidence type="ECO:0000313" key="2">
    <source>
        <dbReference type="EMBL" id="HGT70821.1"/>
    </source>
</evidence>
<feature type="signal peptide" evidence="1">
    <location>
        <begin position="1"/>
        <end position="24"/>
    </location>
</feature>
<feature type="chain" id="PRO_5027768888" description="Polymerase/histidinol phosphatase N-terminal domain-containing protein" evidence="1">
    <location>
        <begin position="25"/>
        <end position="337"/>
    </location>
</feature>
<sequence>MRFNKILLLIVCFFVLFSTKTALSAMKEGIPCLMHVHTEGWSDGELTVEQVAEAAKRYGYKCVQYSDHGDSFKTVDDFPYYINQINSVNQNGSFVTFYGREITLGNKRNRNNKLSGNDCHINAMSGLQKPFIDGTFHNDSQLKDVLAILKKEDAIWFWNHPRTCPQWKKWIKSFHGIEVFNEYVTQRDLNYYLEAVGAGWKGMVIGGMDLHYWGQFGSRITTFIFADSITRTSILDNLRKQRSTIATIDVASVKVSAAPGSYSFEKSRGRTITISITFNKPIPLARNFEVYHNGSFYSRLDLVYENNAYHIKFKIPESGSFIFVIPGYLITSPYWLK</sequence>
<gene>
    <name evidence="2" type="ORF">ENT43_00995</name>
</gene>
<evidence type="ECO:0008006" key="3">
    <source>
        <dbReference type="Google" id="ProtNLM"/>
    </source>
</evidence>
<dbReference type="InterPro" id="IPR052018">
    <property type="entry name" value="PHP_domain"/>
</dbReference>
<accession>A0A7C4R5C5</accession>
<dbReference type="PANTHER" id="PTHR42924:SF3">
    <property type="entry name" value="POLYMERASE_HISTIDINOL PHOSPHATASE N-TERMINAL DOMAIN-CONTAINING PROTEIN"/>
    <property type="match status" value="1"/>
</dbReference>
<name>A0A7C4R5C5_UNCC3</name>
<proteinExistence type="predicted"/>
<reference evidence="2" key="1">
    <citation type="journal article" date="2020" name="mSystems">
        <title>Genome- and Community-Level Interaction Insights into Carbon Utilization and Element Cycling Functions of Hydrothermarchaeota in Hydrothermal Sediment.</title>
        <authorList>
            <person name="Zhou Z."/>
            <person name="Liu Y."/>
            <person name="Xu W."/>
            <person name="Pan J."/>
            <person name="Luo Z.H."/>
            <person name="Li M."/>
        </authorList>
    </citation>
    <scope>NUCLEOTIDE SEQUENCE [LARGE SCALE GENOMIC DNA]</scope>
    <source>
        <strain evidence="2">SpSt-579</strain>
    </source>
</reference>
<comment type="caution">
    <text evidence="2">The sequence shown here is derived from an EMBL/GenBank/DDBJ whole genome shotgun (WGS) entry which is preliminary data.</text>
</comment>
<dbReference type="PANTHER" id="PTHR42924">
    <property type="entry name" value="EXONUCLEASE"/>
    <property type="match status" value="1"/>
</dbReference>
<dbReference type="EMBL" id="DSYQ01000003">
    <property type="protein sequence ID" value="HGT70821.1"/>
    <property type="molecule type" value="Genomic_DNA"/>
</dbReference>
<dbReference type="GO" id="GO:0004534">
    <property type="term" value="F:5'-3' RNA exonuclease activity"/>
    <property type="evidence" value="ECO:0007669"/>
    <property type="project" value="TreeGrafter"/>
</dbReference>
<dbReference type="SUPFAM" id="SSF89550">
    <property type="entry name" value="PHP domain-like"/>
    <property type="match status" value="1"/>
</dbReference>
<organism evidence="2">
    <name type="scientific">candidate division CPR3 bacterium</name>
    <dbReference type="NCBI Taxonomy" id="2268181"/>
    <lineage>
        <taxon>Bacteria</taxon>
        <taxon>Bacteria division CPR3</taxon>
    </lineage>
</organism>
<keyword evidence="1" id="KW-0732">Signal</keyword>
<dbReference type="Gene3D" id="3.20.20.140">
    <property type="entry name" value="Metal-dependent hydrolases"/>
    <property type="match status" value="1"/>
</dbReference>
<dbReference type="GO" id="GO:0035312">
    <property type="term" value="F:5'-3' DNA exonuclease activity"/>
    <property type="evidence" value="ECO:0007669"/>
    <property type="project" value="TreeGrafter"/>
</dbReference>
<dbReference type="InterPro" id="IPR016195">
    <property type="entry name" value="Pol/histidinol_Pase-like"/>
</dbReference>
<dbReference type="AlphaFoldDB" id="A0A7C4R5C5"/>
<protein>
    <recommendedName>
        <fullName evidence="3">Polymerase/histidinol phosphatase N-terminal domain-containing protein</fullName>
    </recommendedName>
</protein>
<evidence type="ECO:0000256" key="1">
    <source>
        <dbReference type="SAM" id="SignalP"/>
    </source>
</evidence>